<sequence length="81" mass="9427">MNRTLGHRGQLLAQARAEHLLLATIGLTILRERDRVRARDKRLSFWPDEVRCNLAAPVWQGCQYRSRRLMLGSVIIRDALF</sequence>
<dbReference type="EMBL" id="JRKQ01000008">
    <property type="protein sequence ID" value="KGJ23241.1"/>
    <property type="molecule type" value="Genomic_DNA"/>
</dbReference>
<gene>
    <name evidence="1" type="ORF">IX56_02945</name>
</gene>
<protein>
    <submittedName>
        <fullName evidence="1">Uncharacterized protein</fullName>
    </submittedName>
</protein>
<evidence type="ECO:0000313" key="1">
    <source>
        <dbReference type="EMBL" id="KGJ23241.1"/>
    </source>
</evidence>
<organism evidence="1 2">
    <name type="scientific">Paracoccus sanguinis</name>
    <dbReference type="NCBI Taxonomy" id="1545044"/>
    <lineage>
        <taxon>Bacteria</taxon>
        <taxon>Pseudomonadati</taxon>
        <taxon>Pseudomonadota</taxon>
        <taxon>Alphaproteobacteria</taxon>
        <taxon>Rhodobacterales</taxon>
        <taxon>Paracoccaceae</taxon>
        <taxon>Paracoccus</taxon>
    </lineage>
</organism>
<dbReference type="AlphaFoldDB" id="A0A099GKG8"/>
<accession>A0A099GKG8</accession>
<reference evidence="1 2" key="1">
    <citation type="submission" date="2014-09" db="EMBL/GenBank/DDBJ databases">
        <authorList>
            <person name="McGinnis J.M."/>
            <person name="Wolfgang W.J."/>
        </authorList>
    </citation>
    <scope>NUCLEOTIDE SEQUENCE [LARGE SCALE GENOMIC DNA]</scope>
    <source>
        <strain evidence="1 2">5503</strain>
    </source>
</reference>
<dbReference type="RefSeq" id="WP_036707304.1">
    <property type="nucleotide sequence ID" value="NZ_JRKQ01000008.1"/>
</dbReference>
<reference evidence="1 2" key="2">
    <citation type="submission" date="2014-10" db="EMBL/GenBank/DDBJ databases">
        <title>Paracoccus sanguinis sp. nov., isolated from clinical specimens of New York State patients.</title>
        <authorList>
            <person name="Mingle L.A."/>
            <person name="Cole J.A."/>
            <person name="Lapierre P."/>
            <person name="Musser K.A."/>
        </authorList>
    </citation>
    <scope>NUCLEOTIDE SEQUENCE [LARGE SCALE GENOMIC DNA]</scope>
    <source>
        <strain evidence="1 2">5503</strain>
    </source>
</reference>
<name>A0A099GKG8_9RHOB</name>
<evidence type="ECO:0000313" key="2">
    <source>
        <dbReference type="Proteomes" id="UP000029858"/>
    </source>
</evidence>
<comment type="caution">
    <text evidence="1">The sequence shown here is derived from an EMBL/GenBank/DDBJ whole genome shotgun (WGS) entry which is preliminary data.</text>
</comment>
<dbReference type="Proteomes" id="UP000029858">
    <property type="component" value="Unassembled WGS sequence"/>
</dbReference>
<proteinExistence type="predicted"/>